<feature type="region of interest" description="Disordered" evidence="1">
    <location>
        <begin position="159"/>
        <end position="207"/>
    </location>
</feature>
<feature type="compositionally biased region" description="Basic and acidic residues" evidence="1">
    <location>
        <begin position="534"/>
        <end position="553"/>
    </location>
</feature>
<feature type="region of interest" description="Disordered" evidence="1">
    <location>
        <begin position="810"/>
        <end position="839"/>
    </location>
</feature>
<sequence length="1103" mass="124427">MSLLVTLPVKTIEEACDKLKIFGVLIDYDKKKDLKINDKILLCKVHKIFPIYRRNEDCLSDGDCLSLLVQKAFPFDSLLSESPRVFRLLCVGDVIMKLAHIQTNTFIAIKNPKMFKTCTLSEPSFIVEKSVKIVWEFPNLKFPDGSQMITSVENDCQKLPPIADNENVEDTEDSPRLNGSTSPTLDVDECISHRSESPSDSNEKDVTEVEEVNNYVKSRTCHETLQLSPIAPQKERYNRNIRQRHRNFNAVEGTSSESSDCTKISKPEKENIKSTTKVNTRSFNINNHFHQLCDNGRSKHGHQHIDNICAQHQCCNPCQEPLPPIGGDRIVCCLIDSTYFRGCNVCQPTCTNNYRAIHNSAAVNGVCQIHSSKSLHDQAIVPVRSVHYRTSPNNCHHNLYLNGPKENNQCPNTNHCSCEMRNSTPLHKRHRSISISPERDYDIHKLGRRNDASPEPGPSKRCIKNKSNRNQSVSPMKSRKELHRSNKFDLRNVASHEPGPSKQKLCMNNSRTPERYHPYRKKRMLYNSNPDLSEYERERINSVSPVRDKDKFNRNNNSKSPERGHLKNKSDSYKSKSSERSQPKNKSDRNKSKSFEPKNKSDSNNSKSPEGNHPNSQSDSNKFKSPDRDNTNNKKKKLYFTDQNLSNLLIGNFSPIDSVPTQTVKKRCNLGNQREDSSKTEKFHLALFNKSEVNPVPNNKKLLMQEAVEEGCSKSSDSVKDVHPNTVEIRKDLISEVEQLSENNVASVQEESNISPLHNTIDGEETINPTVIEEANLLKNSIETDGNSMVLNCDVPEKLIEKPNENLIKEKEINSLEKRNSKSDSNDDPGTSGSGLNSATQDLQETSTAMNAELQPSEIMSQPYYDAEEGNTDLVKSQVNECIDIIKTLSDQSFNSFKQLFSAESDDFREDVLLTLRNLKKRARITAVVVDICPDIRLDPLSIVKGTCLSGCRQSFYINTIAYQVMKNPKCKCCRLVTHFVCPSCSQQYGKSSPMCLSFCFGLDVLYGQNVLTIAVNGSSAERFLGCTLSNYLAYSSVSSYIVSIMKKIIISRPPEDWSNAILLKLNVKSIGLSTGQIVLKLINTYVGDSLIRKGCFISLDQL</sequence>
<gene>
    <name evidence="2" type="ORF">O3M35_008164</name>
</gene>
<feature type="compositionally biased region" description="Basic and acidic residues" evidence="1">
    <location>
        <begin position="560"/>
        <end position="601"/>
    </location>
</feature>
<feature type="compositionally biased region" description="Basic and acidic residues" evidence="1">
    <location>
        <begin position="190"/>
        <end position="207"/>
    </location>
</feature>
<dbReference type="Proteomes" id="UP001461498">
    <property type="component" value="Unassembled WGS sequence"/>
</dbReference>
<feature type="compositionally biased region" description="Polar residues" evidence="1">
    <location>
        <begin position="828"/>
        <end position="839"/>
    </location>
</feature>
<feature type="compositionally biased region" description="Polar residues" evidence="1">
    <location>
        <begin position="252"/>
        <end position="262"/>
    </location>
</feature>
<feature type="region of interest" description="Disordered" evidence="1">
    <location>
        <begin position="251"/>
        <end position="276"/>
    </location>
</feature>
<feature type="compositionally biased region" description="Basic and acidic residues" evidence="1">
    <location>
        <begin position="810"/>
        <end position="825"/>
    </location>
</feature>
<feature type="compositionally biased region" description="Basic and acidic residues" evidence="1">
    <location>
        <begin position="621"/>
        <end position="632"/>
    </location>
</feature>
<evidence type="ECO:0000313" key="2">
    <source>
        <dbReference type="EMBL" id="KAK9506183.1"/>
    </source>
</evidence>
<dbReference type="AlphaFoldDB" id="A0AAW1D7Z9"/>
<evidence type="ECO:0000256" key="1">
    <source>
        <dbReference type="SAM" id="MobiDB-lite"/>
    </source>
</evidence>
<feature type="compositionally biased region" description="Basic and acidic residues" evidence="1">
    <location>
        <begin position="437"/>
        <end position="452"/>
    </location>
</feature>
<organism evidence="2 3">
    <name type="scientific">Rhynocoris fuscipes</name>
    <dbReference type="NCBI Taxonomy" id="488301"/>
    <lineage>
        <taxon>Eukaryota</taxon>
        <taxon>Metazoa</taxon>
        <taxon>Ecdysozoa</taxon>
        <taxon>Arthropoda</taxon>
        <taxon>Hexapoda</taxon>
        <taxon>Insecta</taxon>
        <taxon>Pterygota</taxon>
        <taxon>Neoptera</taxon>
        <taxon>Paraneoptera</taxon>
        <taxon>Hemiptera</taxon>
        <taxon>Heteroptera</taxon>
        <taxon>Panheteroptera</taxon>
        <taxon>Cimicomorpha</taxon>
        <taxon>Reduviidae</taxon>
        <taxon>Harpactorinae</taxon>
        <taxon>Harpactorini</taxon>
        <taxon>Rhynocoris</taxon>
    </lineage>
</organism>
<reference evidence="2 3" key="1">
    <citation type="submission" date="2022-12" db="EMBL/GenBank/DDBJ databases">
        <title>Chromosome-level genome assembly of true bugs.</title>
        <authorList>
            <person name="Ma L."/>
            <person name="Li H."/>
        </authorList>
    </citation>
    <scope>NUCLEOTIDE SEQUENCE [LARGE SCALE GENOMIC DNA]</scope>
    <source>
        <strain evidence="2">Lab_2022b</strain>
    </source>
</reference>
<evidence type="ECO:0000313" key="3">
    <source>
        <dbReference type="Proteomes" id="UP001461498"/>
    </source>
</evidence>
<proteinExistence type="predicted"/>
<comment type="caution">
    <text evidence="2">The sequence shown here is derived from an EMBL/GenBank/DDBJ whole genome shotgun (WGS) entry which is preliminary data.</text>
</comment>
<feature type="compositionally biased region" description="Basic and acidic residues" evidence="1">
    <location>
        <begin position="263"/>
        <end position="272"/>
    </location>
</feature>
<accession>A0AAW1D7Z9</accession>
<name>A0AAW1D7Z9_9HEMI</name>
<protein>
    <submittedName>
        <fullName evidence="2">Uncharacterized protein</fullName>
    </submittedName>
</protein>
<dbReference type="EMBL" id="JAPXFL010000005">
    <property type="protein sequence ID" value="KAK9506183.1"/>
    <property type="molecule type" value="Genomic_DNA"/>
</dbReference>
<keyword evidence="3" id="KW-1185">Reference proteome</keyword>
<feature type="region of interest" description="Disordered" evidence="1">
    <location>
        <begin position="427"/>
        <end position="634"/>
    </location>
</feature>